<accession>A0A292IHC6</accession>
<gene>
    <name evidence="3" type="ORF">MAMA39_01670</name>
</gene>
<dbReference type="Gene3D" id="3.40.350.10">
    <property type="entry name" value="Creatinase/prolidase N-terminal domain"/>
    <property type="match status" value="1"/>
</dbReference>
<evidence type="ECO:0008006" key="5">
    <source>
        <dbReference type="Google" id="ProtNLM"/>
    </source>
</evidence>
<sequence length="363" mass="40670">MATKKIKNNLSTDFAFKHGVVTETLASHKADAILLASDQNREWFTGFRSSFGYLFINKNRAVLLTDARYYETAVKQIKDVEVVLYNSPKLIYEIAKKMKVKHLLIEGEYLTYENNKLLEDICEKWTVVESKLLRAAKTPSEIEKITKVIEITAKVGNKLPEWIKKGMTEIDLAKKITIALIEAGGDKNSFDPIVASGPNGSIPHHQPSNRKFLDGDFVTCDFGTVYEGFCSDITRTWVVGKKPKNTRLINAYKTVDESNMLGISKVKSGMSGKDVDGICREHINNSEFAKFFVHSTGHGVGYDVHELPNVSPGYNRPLMANSIVTIEPGIYIPGVGGIRIEDMVLVKSKKSVWLSEKIKRLHL</sequence>
<dbReference type="InterPro" id="IPR029149">
    <property type="entry name" value="Creatin/AminoP/Spt16_N"/>
</dbReference>
<evidence type="ECO:0000313" key="3">
    <source>
        <dbReference type="EMBL" id="CDN40290.1"/>
    </source>
</evidence>
<reference evidence="3 4" key="1">
    <citation type="journal article" date="2015" name="Clin. Infect. Dis.">
        <title>Genomic Investigations unmask Mycoplasma amphoriforme, a new respiratory pathogen.</title>
        <authorList>
            <person name="Gillespie S.H."/>
            <person name="Ling C.L."/>
            <person name="Oravcova K."/>
            <person name="Pinheiro M."/>
            <person name="Wells L."/>
            <person name="Bryant J.M."/>
            <person name="McHugh T.D."/>
            <person name="Bebear C."/>
            <person name="Webster D."/>
            <person name="Harris S.R."/>
            <person name="Seth-Smith H.M."/>
            <person name="Thomson N.R."/>
        </authorList>
    </citation>
    <scope>NUCLEOTIDE SEQUENCE [LARGE SCALE GENOMIC DNA]</scope>
    <source>
        <strain evidence="3 4">A39</strain>
    </source>
</reference>
<evidence type="ECO:0000259" key="2">
    <source>
        <dbReference type="Pfam" id="PF01321"/>
    </source>
</evidence>
<dbReference type="InterPro" id="IPR036005">
    <property type="entry name" value="Creatinase/aminopeptidase-like"/>
</dbReference>
<name>A0A292IHC6_9MOLU</name>
<dbReference type="InterPro" id="IPR050659">
    <property type="entry name" value="Peptidase_M24B"/>
</dbReference>
<dbReference type="PANTHER" id="PTHR46112:SF3">
    <property type="entry name" value="AMINOPEPTIDASE YPDF"/>
    <property type="match status" value="1"/>
</dbReference>
<evidence type="ECO:0000313" key="4">
    <source>
        <dbReference type="Proteomes" id="UP000261764"/>
    </source>
</evidence>
<protein>
    <recommendedName>
        <fullName evidence="5">Peptidase M24 domain-containing protein</fullName>
    </recommendedName>
</protein>
<dbReference type="RefSeq" id="WP_343251633.1">
    <property type="nucleotide sequence ID" value="NZ_HG937516.1"/>
</dbReference>
<dbReference type="Proteomes" id="UP000261764">
    <property type="component" value="Chromosome I"/>
</dbReference>
<proteinExistence type="predicted"/>
<organism evidence="3 4">
    <name type="scientific">Mycoplasma amphoriforme A39</name>
    <dbReference type="NCBI Taxonomy" id="572419"/>
    <lineage>
        <taxon>Bacteria</taxon>
        <taxon>Bacillati</taxon>
        <taxon>Mycoplasmatota</taxon>
        <taxon>Mollicutes</taxon>
        <taxon>Mycoplasmataceae</taxon>
        <taxon>Mycoplasma</taxon>
    </lineage>
</organism>
<dbReference type="PANTHER" id="PTHR46112">
    <property type="entry name" value="AMINOPEPTIDASE"/>
    <property type="match status" value="1"/>
</dbReference>
<evidence type="ECO:0000259" key="1">
    <source>
        <dbReference type="Pfam" id="PF00557"/>
    </source>
</evidence>
<dbReference type="Gene3D" id="3.90.230.10">
    <property type="entry name" value="Creatinase/methionine aminopeptidase superfamily"/>
    <property type="match status" value="1"/>
</dbReference>
<dbReference type="KEGG" id="mamp:MAMA39_01670"/>
<feature type="domain" description="Creatinase N-terminal" evidence="2">
    <location>
        <begin position="23"/>
        <end position="127"/>
    </location>
</feature>
<feature type="domain" description="Peptidase M24" evidence="1">
    <location>
        <begin position="143"/>
        <end position="347"/>
    </location>
</feature>
<dbReference type="Pfam" id="PF01321">
    <property type="entry name" value="Creatinase_N"/>
    <property type="match status" value="1"/>
</dbReference>
<dbReference type="SUPFAM" id="SSF53092">
    <property type="entry name" value="Creatinase/prolidase N-terminal domain"/>
    <property type="match status" value="1"/>
</dbReference>
<dbReference type="CDD" id="cd01092">
    <property type="entry name" value="APP-like"/>
    <property type="match status" value="1"/>
</dbReference>
<dbReference type="SUPFAM" id="SSF55920">
    <property type="entry name" value="Creatinase/aminopeptidase"/>
    <property type="match status" value="1"/>
</dbReference>
<dbReference type="EMBL" id="HG937516">
    <property type="protein sequence ID" value="CDN40290.1"/>
    <property type="molecule type" value="Genomic_DNA"/>
</dbReference>
<dbReference type="InterPro" id="IPR000587">
    <property type="entry name" value="Creatinase_N"/>
</dbReference>
<dbReference type="InterPro" id="IPR000994">
    <property type="entry name" value="Pept_M24"/>
</dbReference>
<dbReference type="AlphaFoldDB" id="A0A292IHC6"/>
<dbReference type="Pfam" id="PF00557">
    <property type="entry name" value="Peptidase_M24"/>
    <property type="match status" value="1"/>
</dbReference>
<keyword evidence="4" id="KW-1185">Reference proteome</keyword>